<comment type="caution">
    <text evidence="2">The sequence shown here is derived from an EMBL/GenBank/DDBJ whole genome shotgun (WGS) entry which is preliminary data.</text>
</comment>
<dbReference type="PATRIC" id="fig|66876.3.peg.6287"/>
<keyword evidence="2" id="KW-0238">DNA-binding</keyword>
<reference evidence="3" key="1">
    <citation type="submission" date="2015-07" db="EMBL/GenBank/DDBJ databases">
        <authorList>
            <person name="Ju K.-S."/>
            <person name="Doroghazi J.R."/>
            <person name="Metcalf W.W."/>
        </authorList>
    </citation>
    <scope>NUCLEOTIDE SEQUENCE [LARGE SCALE GENOMIC DNA]</scope>
    <source>
        <strain evidence="3">NRRL ISP-5002</strain>
    </source>
</reference>
<dbReference type="InterPro" id="IPR041657">
    <property type="entry name" value="HTH_17"/>
</dbReference>
<evidence type="ECO:0000313" key="3">
    <source>
        <dbReference type="Proteomes" id="UP000037982"/>
    </source>
</evidence>
<dbReference type="GO" id="GO:0003677">
    <property type="term" value="F:DNA binding"/>
    <property type="evidence" value="ECO:0007669"/>
    <property type="project" value="UniProtKB-KW"/>
</dbReference>
<keyword evidence="3" id="KW-1185">Reference proteome</keyword>
<dbReference type="InterPro" id="IPR009061">
    <property type="entry name" value="DNA-bd_dom_put_sf"/>
</dbReference>
<dbReference type="Pfam" id="PF12728">
    <property type="entry name" value="HTH_17"/>
    <property type="match status" value="1"/>
</dbReference>
<evidence type="ECO:0000313" key="2">
    <source>
        <dbReference type="EMBL" id="KPC60625.1"/>
    </source>
</evidence>
<protein>
    <submittedName>
        <fullName evidence="2">DNA-binding protein</fullName>
    </submittedName>
</protein>
<proteinExistence type="predicted"/>
<dbReference type="Proteomes" id="UP000037982">
    <property type="component" value="Unassembled WGS sequence"/>
</dbReference>
<dbReference type="SUPFAM" id="SSF46955">
    <property type="entry name" value="Putative DNA-binding domain"/>
    <property type="match status" value="1"/>
</dbReference>
<feature type="domain" description="Helix-turn-helix" evidence="1">
    <location>
        <begin position="3"/>
        <end position="40"/>
    </location>
</feature>
<accession>A0A0N0XV98</accession>
<name>A0A0N0XV98_9ACTN</name>
<gene>
    <name evidence="2" type="ORF">ADL29_28675</name>
</gene>
<evidence type="ECO:0000259" key="1">
    <source>
        <dbReference type="Pfam" id="PF12728"/>
    </source>
</evidence>
<sequence length="45" mass="5413">MPVRTLYQWKYRGTGPKVHKVGKHLRYRWTEVDAWLQTQSLDLVA</sequence>
<organism evidence="2 3">
    <name type="scientific">Streptomyces chattanoogensis</name>
    <dbReference type="NCBI Taxonomy" id="66876"/>
    <lineage>
        <taxon>Bacteria</taxon>
        <taxon>Bacillati</taxon>
        <taxon>Actinomycetota</taxon>
        <taxon>Actinomycetes</taxon>
        <taxon>Kitasatosporales</taxon>
        <taxon>Streptomycetaceae</taxon>
        <taxon>Streptomyces</taxon>
    </lineage>
</organism>
<dbReference type="EMBL" id="LGKG01000159">
    <property type="protein sequence ID" value="KPC60625.1"/>
    <property type="molecule type" value="Genomic_DNA"/>
</dbReference>
<dbReference type="AlphaFoldDB" id="A0A0N0XV98"/>